<evidence type="ECO:0000313" key="6">
    <source>
        <dbReference type="EMBL" id="TCK02963.1"/>
    </source>
</evidence>
<keyword evidence="7" id="KW-1185">Reference proteome</keyword>
<evidence type="ECO:0000256" key="4">
    <source>
        <dbReference type="SAM" id="Coils"/>
    </source>
</evidence>
<reference evidence="6 7" key="1">
    <citation type="submission" date="2019-03" db="EMBL/GenBank/DDBJ databases">
        <title>Genomic Encyclopedia of Archaeal and Bacterial Type Strains, Phase II (KMG-II): from individual species to whole genera.</title>
        <authorList>
            <person name="Goeker M."/>
        </authorList>
    </citation>
    <scope>NUCLEOTIDE SEQUENCE [LARGE SCALE GENOMIC DNA]</scope>
    <source>
        <strain evidence="6 7">DSM 27697</strain>
    </source>
</reference>
<dbReference type="GO" id="GO:0016813">
    <property type="term" value="F:hydrolase activity, acting on carbon-nitrogen (but not peptide) bonds, in linear amidines"/>
    <property type="evidence" value="ECO:0007669"/>
    <property type="project" value="InterPro"/>
</dbReference>
<keyword evidence="4" id="KW-0175">Coiled coil</keyword>
<keyword evidence="3" id="KW-0862">Zinc</keyword>
<proteinExistence type="inferred from homology"/>
<comment type="cofactor">
    <cofactor evidence="3">
        <name>Zn(2+)</name>
        <dbReference type="ChEBI" id="CHEBI:29105"/>
    </cofactor>
    <text evidence="3">Binds 2 Zn(2+) ions per subunit.</text>
</comment>
<sequence length="410" mass="44242">MTQTANINIQRLIERIKALGQCGALAGGGAARIALTEQDKQGRDQVVSWMKELGLKISVDQLGNVLAVREGQQPGKPVLVGSHIDTVATGGLYDGNLGVLAGLEVVQTLNEAGISTRRPIAIGFFTNEEGVRFTPDMMGSMVHQGHIELESVLNTRGTDGTILREELERIGYNGSEPCGSMRAHAFIELHVEQGPVLEQEGFTIGAVEGVQGISWTEITVSGVSNHAGTTPMAMRHDAGYAAMAIATFARALAKEMGGYQVATVGCIEMKPNLVNVIPNSVKMTVDLRNTENDKLQEAESRLQQFIEEIAEQEGVTIQTRQLVRFDPTPFDERLISLVEMEADRQGYRVKRLPSGAGHDAQAFAPNCPTAMIFVPSVKGLSHNIEEYTSPDDIEAGANVLLNVVRKLAGE</sequence>
<evidence type="ECO:0000313" key="7">
    <source>
        <dbReference type="Proteomes" id="UP000294546"/>
    </source>
</evidence>
<feature type="binding site" evidence="3">
    <location>
        <position position="129"/>
    </location>
    <ligand>
        <name>Zn(2+)</name>
        <dbReference type="ChEBI" id="CHEBI:29105"/>
        <label>2</label>
    </ligand>
</feature>
<feature type="binding site" evidence="3">
    <location>
        <position position="83"/>
    </location>
    <ligand>
        <name>Zn(2+)</name>
        <dbReference type="ChEBI" id="CHEBI:29105"/>
        <label>1</label>
    </ligand>
</feature>
<dbReference type="PANTHER" id="PTHR32494">
    <property type="entry name" value="ALLANTOATE DEIMINASE-RELATED"/>
    <property type="match status" value="1"/>
</dbReference>
<dbReference type="Proteomes" id="UP000294546">
    <property type="component" value="Unassembled WGS sequence"/>
</dbReference>
<dbReference type="InterPro" id="IPR002933">
    <property type="entry name" value="Peptidase_M20"/>
</dbReference>
<organism evidence="6 7">
    <name type="scientific">Marinobacterium mangrovicola</name>
    <dbReference type="NCBI Taxonomy" id="1476959"/>
    <lineage>
        <taxon>Bacteria</taxon>
        <taxon>Pseudomonadati</taxon>
        <taxon>Pseudomonadota</taxon>
        <taxon>Gammaproteobacteria</taxon>
        <taxon>Oceanospirillales</taxon>
        <taxon>Oceanospirillaceae</taxon>
        <taxon>Marinobacterium</taxon>
    </lineage>
</organism>
<dbReference type="RefSeq" id="WP_132296833.1">
    <property type="nucleotide sequence ID" value="NZ_SMFU01000013.1"/>
</dbReference>
<gene>
    <name evidence="6" type="ORF">CLV83_4016</name>
</gene>
<evidence type="ECO:0000256" key="2">
    <source>
        <dbReference type="ARBA" id="ARBA00022801"/>
    </source>
</evidence>
<feature type="binding site" evidence="3">
    <location>
        <position position="190"/>
    </location>
    <ligand>
        <name>Zn(2+)</name>
        <dbReference type="ChEBI" id="CHEBI:29105"/>
        <label>1</label>
    </ligand>
</feature>
<feature type="coiled-coil region" evidence="4">
    <location>
        <begin position="288"/>
        <end position="315"/>
    </location>
</feature>
<dbReference type="Pfam" id="PF07687">
    <property type="entry name" value="M20_dimer"/>
    <property type="match status" value="1"/>
</dbReference>
<dbReference type="Pfam" id="PF01546">
    <property type="entry name" value="Peptidase_M20"/>
    <property type="match status" value="1"/>
</dbReference>
<evidence type="ECO:0000256" key="3">
    <source>
        <dbReference type="PIRSR" id="PIRSR001235-1"/>
    </source>
</evidence>
<feature type="domain" description="Peptidase M20 dimerisation" evidence="5">
    <location>
        <begin position="210"/>
        <end position="312"/>
    </location>
</feature>
<dbReference type="InterPro" id="IPR011650">
    <property type="entry name" value="Peptidase_M20_dimer"/>
</dbReference>
<evidence type="ECO:0000256" key="1">
    <source>
        <dbReference type="ARBA" id="ARBA00006153"/>
    </source>
</evidence>
<feature type="binding site" evidence="3">
    <location>
        <position position="94"/>
    </location>
    <ligand>
        <name>Zn(2+)</name>
        <dbReference type="ChEBI" id="CHEBI:29105"/>
        <label>2</label>
    </ligand>
</feature>
<comment type="similarity">
    <text evidence="1">Belongs to the peptidase M20 family.</text>
</comment>
<dbReference type="SUPFAM" id="SSF55031">
    <property type="entry name" value="Bacterial exopeptidase dimerisation domain"/>
    <property type="match status" value="1"/>
</dbReference>
<keyword evidence="3" id="KW-0479">Metal-binding</keyword>
<name>A0A4R1G8N9_9GAMM</name>
<accession>A0A4R1G8N9</accession>
<dbReference type="PANTHER" id="PTHR32494:SF5">
    <property type="entry name" value="ALLANTOATE AMIDOHYDROLASE"/>
    <property type="match status" value="1"/>
</dbReference>
<dbReference type="EMBL" id="SMFU01000013">
    <property type="protein sequence ID" value="TCK02963.1"/>
    <property type="molecule type" value="Genomic_DNA"/>
</dbReference>
<dbReference type="GO" id="GO:0046872">
    <property type="term" value="F:metal ion binding"/>
    <property type="evidence" value="ECO:0007669"/>
    <property type="project" value="UniProtKB-KW"/>
</dbReference>
<protein>
    <submittedName>
        <fullName evidence="6">N-carbamoyl-L-amino-acid hydrolase</fullName>
    </submittedName>
</protein>
<dbReference type="SUPFAM" id="SSF53187">
    <property type="entry name" value="Zn-dependent exopeptidases"/>
    <property type="match status" value="1"/>
</dbReference>
<dbReference type="InterPro" id="IPR036264">
    <property type="entry name" value="Bact_exopeptidase_dim_dom"/>
</dbReference>
<keyword evidence="2 6" id="KW-0378">Hydrolase</keyword>
<feature type="binding site" evidence="3">
    <location>
        <position position="94"/>
    </location>
    <ligand>
        <name>Zn(2+)</name>
        <dbReference type="ChEBI" id="CHEBI:29105"/>
        <label>1</label>
    </ligand>
</feature>
<dbReference type="NCBIfam" id="NF006771">
    <property type="entry name" value="PRK09290.1-5"/>
    <property type="match status" value="1"/>
</dbReference>
<dbReference type="Gene3D" id="3.40.630.10">
    <property type="entry name" value="Zn peptidases"/>
    <property type="match status" value="1"/>
</dbReference>
<dbReference type="InterPro" id="IPR010158">
    <property type="entry name" value="Amidase_Cbmase"/>
</dbReference>
<dbReference type="OrthoDB" id="9808195at2"/>
<comment type="caution">
    <text evidence="6">The sequence shown here is derived from an EMBL/GenBank/DDBJ whole genome shotgun (WGS) entry which is preliminary data.</text>
</comment>
<dbReference type="Gene3D" id="3.30.70.360">
    <property type="match status" value="1"/>
</dbReference>
<evidence type="ECO:0000259" key="5">
    <source>
        <dbReference type="Pfam" id="PF07687"/>
    </source>
</evidence>
<feature type="binding site" evidence="3">
    <location>
        <position position="382"/>
    </location>
    <ligand>
        <name>Zn(2+)</name>
        <dbReference type="ChEBI" id="CHEBI:29105"/>
        <label>2</label>
    </ligand>
</feature>
<dbReference type="NCBIfam" id="TIGR01879">
    <property type="entry name" value="hydantase"/>
    <property type="match status" value="1"/>
</dbReference>
<dbReference type="CDD" id="cd03884">
    <property type="entry name" value="M20_bAS"/>
    <property type="match status" value="1"/>
</dbReference>
<dbReference type="AlphaFoldDB" id="A0A4R1G8N9"/>
<dbReference type="PIRSF" id="PIRSF001235">
    <property type="entry name" value="Amidase_carbamoylase"/>
    <property type="match status" value="1"/>
</dbReference>
<dbReference type="NCBIfam" id="NF006769">
    <property type="entry name" value="PRK09290.1-3"/>
    <property type="match status" value="1"/>
</dbReference>